<feature type="domain" description="TOG" evidence="5">
    <location>
        <begin position="1171"/>
        <end position="1405"/>
    </location>
</feature>
<dbReference type="PROSITE" id="PS50077">
    <property type="entry name" value="HEAT_REPEAT"/>
    <property type="match status" value="4"/>
</dbReference>
<organism evidence="6 7">
    <name type="scientific">Steinernema glaseri</name>
    <dbReference type="NCBI Taxonomy" id="37863"/>
    <lineage>
        <taxon>Eukaryota</taxon>
        <taxon>Metazoa</taxon>
        <taxon>Ecdysozoa</taxon>
        <taxon>Nematoda</taxon>
        <taxon>Chromadorea</taxon>
        <taxon>Rhabditida</taxon>
        <taxon>Tylenchina</taxon>
        <taxon>Panagrolaimomorpha</taxon>
        <taxon>Strongyloidoidea</taxon>
        <taxon>Steinernematidae</taxon>
        <taxon>Steinernema</taxon>
    </lineage>
</organism>
<keyword evidence="2" id="KW-0677">Repeat</keyword>
<dbReference type="GO" id="GO:0034198">
    <property type="term" value="P:cellular response to amino acid starvation"/>
    <property type="evidence" value="ECO:0007669"/>
    <property type="project" value="TreeGrafter"/>
</dbReference>
<keyword evidence="6" id="KW-1185">Reference proteome</keyword>
<dbReference type="Pfam" id="PF23271">
    <property type="entry name" value="HEAT_GCN1"/>
    <property type="match status" value="1"/>
</dbReference>
<dbReference type="InterPro" id="IPR034085">
    <property type="entry name" value="TOG"/>
</dbReference>
<feature type="repeat" description="HEAT" evidence="3">
    <location>
        <begin position="1465"/>
        <end position="1503"/>
    </location>
</feature>
<dbReference type="GO" id="GO:0005829">
    <property type="term" value="C:cytosol"/>
    <property type="evidence" value="ECO:0007669"/>
    <property type="project" value="TreeGrafter"/>
</dbReference>
<dbReference type="FunFam" id="1.25.10.10:FF:000096">
    <property type="entry name" value="eIF-2-alpha kinase activator gcn1"/>
    <property type="match status" value="1"/>
</dbReference>
<dbReference type="GO" id="GO:0000226">
    <property type="term" value="P:microtubule cytoskeleton organization"/>
    <property type="evidence" value="ECO:0007669"/>
    <property type="project" value="UniProtKB-ARBA"/>
</dbReference>
<keyword evidence="4" id="KW-0175">Coiled coil</keyword>
<evidence type="ECO:0000256" key="1">
    <source>
        <dbReference type="ARBA" id="ARBA00007366"/>
    </source>
</evidence>
<reference evidence="7" key="1">
    <citation type="submission" date="2016-11" db="UniProtKB">
        <authorList>
            <consortium name="WormBaseParasite"/>
        </authorList>
    </citation>
    <scope>IDENTIFICATION</scope>
</reference>
<evidence type="ECO:0000313" key="6">
    <source>
        <dbReference type="Proteomes" id="UP000095287"/>
    </source>
</evidence>
<dbReference type="Pfam" id="PF24984">
    <property type="entry name" value="HEAT_EF3_GNC1"/>
    <property type="match status" value="1"/>
</dbReference>
<dbReference type="InterPro" id="IPR057546">
    <property type="entry name" value="HEAT_GCN1"/>
</dbReference>
<feature type="repeat" description="HEAT" evidence="3">
    <location>
        <begin position="1817"/>
        <end position="1853"/>
    </location>
</feature>
<dbReference type="PANTHER" id="PTHR23346">
    <property type="entry name" value="TRANSLATIONAL ACTIVATOR GCN1-RELATED"/>
    <property type="match status" value="1"/>
</dbReference>
<dbReference type="Gene3D" id="1.25.10.10">
    <property type="entry name" value="Leucine-rich Repeat Variant"/>
    <property type="match status" value="5"/>
</dbReference>
<dbReference type="Pfam" id="PF24993">
    <property type="entry name" value="GNC1_N"/>
    <property type="match status" value="1"/>
</dbReference>
<dbReference type="GO" id="GO:0006417">
    <property type="term" value="P:regulation of translation"/>
    <property type="evidence" value="ECO:0007669"/>
    <property type="project" value="TreeGrafter"/>
</dbReference>
<dbReference type="Proteomes" id="UP000095287">
    <property type="component" value="Unplaced"/>
</dbReference>
<name>A0A1I7Y9J1_9BILA</name>
<dbReference type="WBParaSite" id="L893_g14125.t1">
    <property type="protein sequence ID" value="L893_g14125.t1"/>
    <property type="gene ID" value="L893_g14125"/>
</dbReference>
<dbReference type="Pfam" id="PF24987">
    <property type="entry name" value="HEAT_EF3_N"/>
    <property type="match status" value="2"/>
</dbReference>
<sequence length="2236" mass="248605">MYLLNYIAFKRMAVARKLSKKRKVQYEKIDNVKDTLDAFVKEVIFSKVRPSESNLDKYNGLCYSLELDLWQKELLPQIKKGMLRSPEVAIFGIERLLEVCPIDLDSLEADLQKMFLPSISSSNEGLRDASLRCSVLLVRKLKSPAALYSTVYSVIKVLGTKLPAVEHKFAIIAAAAEMSVCSKLLDQSKLQDICDAIIKAAAAESQDAVAAQLYDILEHWISNVASPWSGFQSMFTNIIKSSHSQARLAALRIISVFCADHECTFLSNAAIISSIESAYKKAGDSIQNIAELWPLALLYWKAKISGSADYNLITLNDNFKKGRLVSASSSKDAIVMVKLASKLLSHCVSQQEVPELVSYFFFVAFCWPDYHVRKMAEDTIKSAVLENKFQFLSGFFAYGYKVLNESGLDQIMEKVYLNGTTPNEKPQQFMIPGRMFRSLAVFLFNLADLHSLSVEQCRTLLMSALPLCSLPRFVECDGSLWIRTLDRLRCGSEAFFSDETFCRDLVEKVFATKQLDVKVNMIRLLIAEGDTSFFMNGLIWQRINELVSTIDISEYYDIPENDHFIFNTPDGVLFNTAVIDKSSEENINAKNIRRENKVYSFKEQQEEIQLRKEIAEKKRAEGKLTKQQEKAIEDELKKESEIRHKLGSLKQFVREKLFVLSAAVHSNPSGSLRYFNLMYGVVNGLLKSQLVSEYAVECVLAFRDAVFEPSEDYLHEIVAHATLRELNSSSLYPNWCEEALEDQIGRTFSLLSTLCLDDGCDEDFELDADYFRDTMSVGKLLFVLPLLKSIIHSVKWPIPLKSLAVNFIKDAVRTSFIKKEDINILPLVDFAELLLLLVGRHEFVHIFDTCTESLGNMAEMVEVSGDFQCKVGFYKVLIQFLPDAESDERRIVVLKTLSNLYSTLGSLLAREQCPDFVHRIFVAKFDSVVEVKALAGNIFNDLNIRIKSEMCDCLLDDERFKKVNLVAELCDCLLADVKFQKINLVAVPEALKALISEHPGEMNSTLGKLKVMYEEAKKPSGGEVDQFGRITVAPKDQSPLRLGYASCFLALAHVVQREDSLHFLSLIVPDGLNDQDSECRAAMIHSASRVINRFGEVNMNEFLPFLEKEFDALKEEAEYDILREGLVVLLGTLAKDLDEGNPKMNQIFARLIETLSTPSQQVQESVARCIAPLVRLMQEQAKELLQHLTKLLLSNSSYGERRGAAYGIAGIVKGLGLYQMKDLELMDTIKSALEDKKSAKTREGGLLALEMLSRALGNLFEPYILRVVTNLLIAFGDSNDSVRKSADDASRAMMSILSVYGVKLLMPAILIALEEDSWRTKCASVNLLGSMAFCAPQQLSSCLPSIVPQLIEVLADSHIKVRASGERALKQIAQVIRNPEILAVSSHLLGGLVDPAEKTSLCLEIIVNTKFIHYIDSPSLALIMPIIRRAFSDRSTETRRMAAQIIANIYSLTEHNDMEPYLGELIPGLKISLMDPVPEVRAVSAKALGAIVGCSSKERSDSLCKEIMPWLKENLVSSTSTVDRSGAAQGLAEVLAGLGDEHLTAVMPDIIRTTESKDVDPHVRDGYILMYIYLPIVFGDRFIPYLSEIVPSVLKALADENEYVRHSALKAGQRLIQTYVHQAKKLLLPELQRALFDNNWRIRHAAVTLIGDFLFNISGVSGKMTTDTAGDDDTMGMESASKVIARTLGPQMRDEILAGLYLARSDIATVVRQAASHVWKVVVTNTPRTVKEIMKPLFEGLLSSLSSKSEDRQQMAARCLEELVRKMGERLIIDVLPVLRKALESADDDTRVGASACLREIISNVPRETVQAHDKQLIPIFEITLSDSNELVRKSAARTFNSFYHSVGPSSLDVVITPLYNLYVTQKDSNALDSLSVLMTLNGRRILPFLLPKLTKAPVDITCLCKLAGAAAESLTHHLTNILKAVIDNFPCISNEDLSHCSPLVKAVSDEEDVPILVSYLIEQGKNCVSATRLLHLFLEKTEVDTEPFAENIVSNLFLLYNSGNPEAVVAAIEAQLEYNKKLNGTNIEHVAIVHAAIKDLSSAHKNNSGIPGFESAAGLKTVLPFLREGILTGAVDVKELAADAMGDVVKLSCEAALRPHVIATTGPLIRILGDRFPATVKISILRILSNLLMQTGQVMRPFIPQLQSTILKAMQDPNSEHVRKAAGDAIGCLLNIHMKPDAVVLEMTKFASAVEDDQIRDDTLGALAVIVPCHGSKLAQTTVEQAKNALEKYGY</sequence>
<feature type="repeat" description="HEAT" evidence="3">
    <location>
        <begin position="1346"/>
        <end position="1383"/>
    </location>
</feature>
<dbReference type="InterPro" id="IPR021133">
    <property type="entry name" value="HEAT_type_2"/>
</dbReference>
<comment type="similarity">
    <text evidence="1">Belongs to the GCN1 family.</text>
</comment>
<evidence type="ECO:0000256" key="2">
    <source>
        <dbReference type="ARBA" id="ARBA00022737"/>
    </source>
</evidence>
<dbReference type="InterPro" id="IPR016024">
    <property type="entry name" value="ARM-type_fold"/>
</dbReference>
<dbReference type="SUPFAM" id="SSF48371">
    <property type="entry name" value="ARM repeat"/>
    <property type="match status" value="3"/>
</dbReference>
<evidence type="ECO:0000313" key="7">
    <source>
        <dbReference type="WBParaSite" id="L893_g14125.t1"/>
    </source>
</evidence>
<feature type="repeat" description="HEAT" evidence="3">
    <location>
        <begin position="1423"/>
        <end position="1461"/>
    </location>
</feature>
<protein>
    <submittedName>
        <fullName evidence="7">TOG domain-containing protein</fullName>
    </submittedName>
</protein>
<feature type="coiled-coil region" evidence="4">
    <location>
        <begin position="603"/>
        <end position="630"/>
    </location>
</feature>
<dbReference type="PANTHER" id="PTHR23346:SF7">
    <property type="entry name" value="STALLED RIBOSOME SENSOR GCN1"/>
    <property type="match status" value="1"/>
</dbReference>
<evidence type="ECO:0000256" key="3">
    <source>
        <dbReference type="PROSITE-ProRule" id="PRU00103"/>
    </source>
</evidence>
<dbReference type="InterPro" id="IPR011989">
    <property type="entry name" value="ARM-like"/>
</dbReference>
<proteinExistence type="inferred from homology"/>
<evidence type="ECO:0000259" key="5">
    <source>
        <dbReference type="SMART" id="SM01349"/>
    </source>
</evidence>
<evidence type="ECO:0000256" key="4">
    <source>
        <dbReference type="SAM" id="Coils"/>
    </source>
</evidence>
<dbReference type="SMART" id="SM01349">
    <property type="entry name" value="TOG"/>
    <property type="match status" value="1"/>
</dbReference>
<dbReference type="InterPro" id="IPR056810">
    <property type="entry name" value="GNC1-like_N"/>
</dbReference>
<dbReference type="GO" id="GO:0019887">
    <property type="term" value="F:protein kinase regulator activity"/>
    <property type="evidence" value="ECO:0007669"/>
    <property type="project" value="TreeGrafter"/>
</dbReference>
<dbReference type="FunFam" id="1.25.10.10:FF:000090">
    <property type="entry name" value="eIF-2-alpha kinase activator GCN1"/>
    <property type="match status" value="1"/>
</dbReference>
<accession>A0A1I7Y9J1</accession>